<evidence type="ECO:0000313" key="2">
    <source>
        <dbReference type="EMBL" id="CAF5065760.1"/>
    </source>
</evidence>
<feature type="coiled-coil region" evidence="1">
    <location>
        <begin position="54"/>
        <end position="81"/>
    </location>
</feature>
<gene>
    <name evidence="2" type="ORF">BYL167_LOCUS59894</name>
</gene>
<evidence type="ECO:0000256" key="1">
    <source>
        <dbReference type="SAM" id="Coils"/>
    </source>
</evidence>
<sequence>FVRSVETFFVSLLGRCTDKYDWEEKDIDENTIYNLTPEQLQYAAKLRSISDRFKRNAIKELQSYKNNHKEYLSSLRKLAQDKSIYITRPDKGKGVVILDLNEYINKMHEILNDWSTFKTINHDPTLKKENKLKRILFKQATPCGSHCARLYGLPKVHKTGIPLRSVISSIGNYNHRIAKLLAAKLQPLRKNKYILKDTFDFIKSIKKLNPTLLKHRLVSFDVTSLFTKVPLSYTINSILDKMYGPEHYCPKFIKVKSDWCSKCLNRHNMKILLDIATSDTHFSFNNLHYQQHNVVAMGSPVAPVLTDIFMIHLENKLMDKLKKPGALWYKRCVDDTFVIILKKANNRTFCIVHRVNRPHSDQIIALTAKLTNFKSYVPIASLDRDNQFLRY</sequence>
<feature type="non-terminal residue" evidence="2">
    <location>
        <position position="1"/>
    </location>
</feature>
<dbReference type="Proteomes" id="UP000681967">
    <property type="component" value="Unassembled WGS sequence"/>
</dbReference>
<reference evidence="2" key="1">
    <citation type="submission" date="2021-02" db="EMBL/GenBank/DDBJ databases">
        <authorList>
            <person name="Nowell W R."/>
        </authorList>
    </citation>
    <scope>NUCLEOTIDE SEQUENCE</scope>
</reference>
<comment type="caution">
    <text evidence="2">The sequence shown here is derived from an EMBL/GenBank/DDBJ whole genome shotgun (WGS) entry which is preliminary data.</text>
</comment>
<proteinExistence type="predicted"/>
<evidence type="ECO:0000313" key="3">
    <source>
        <dbReference type="Proteomes" id="UP000681967"/>
    </source>
</evidence>
<keyword evidence="1" id="KW-0175">Coiled coil</keyword>
<evidence type="ECO:0008006" key="4">
    <source>
        <dbReference type="Google" id="ProtNLM"/>
    </source>
</evidence>
<accession>A0A8S3EE79</accession>
<dbReference type="PANTHER" id="PTHR21301">
    <property type="entry name" value="REVERSE TRANSCRIPTASE"/>
    <property type="match status" value="1"/>
</dbReference>
<name>A0A8S3EE79_9BILA</name>
<protein>
    <recommendedName>
        <fullName evidence="4">Reverse transcriptase</fullName>
    </recommendedName>
</protein>
<dbReference type="EMBL" id="CAJOBH010229467">
    <property type="protein sequence ID" value="CAF5065760.1"/>
    <property type="molecule type" value="Genomic_DNA"/>
</dbReference>
<organism evidence="2 3">
    <name type="scientific">Rotaria magnacalcarata</name>
    <dbReference type="NCBI Taxonomy" id="392030"/>
    <lineage>
        <taxon>Eukaryota</taxon>
        <taxon>Metazoa</taxon>
        <taxon>Spiralia</taxon>
        <taxon>Gnathifera</taxon>
        <taxon>Rotifera</taxon>
        <taxon>Eurotatoria</taxon>
        <taxon>Bdelloidea</taxon>
        <taxon>Philodinida</taxon>
        <taxon>Philodinidae</taxon>
        <taxon>Rotaria</taxon>
    </lineage>
</organism>
<dbReference type="PANTHER" id="PTHR21301:SF10">
    <property type="entry name" value="REVERSE TRANSCRIPTASE DOMAIN-CONTAINING PROTEIN"/>
    <property type="match status" value="1"/>
</dbReference>
<dbReference type="AlphaFoldDB" id="A0A8S3EE79"/>